<protein>
    <recommendedName>
        <fullName evidence="3">PIN domain-containing protein</fullName>
    </recommendedName>
</protein>
<comment type="caution">
    <text evidence="1">The sequence shown here is derived from an EMBL/GenBank/DDBJ whole genome shotgun (WGS) entry which is preliminary data.</text>
</comment>
<gene>
    <name evidence="1" type="ORF">FHU28_000842</name>
</gene>
<keyword evidence="2" id="KW-1185">Reference proteome</keyword>
<dbReference type="RefSeq" id="WP_425803806.1">
    <property type="nucleotide sequence ID" value="NZ_JBNCKY010000004.1"/>
</dbReference>
<reference evidence="1 2" key="1">
    <citation type="submission" date="2020-08" db="EMBL/GenBank/DDBJ databases">
        <title>Sequencing the genomes of 1000 actinobacteria strains.</title>
        <authorList>
            <person name="Klenk H.-P."/>
        </authorList>
    </citation>
    <scope>NUCLEOTIDE SEQUENCE [LARGE SCALE GENOMIC DNA]</scope>
    <source>
        <strain evidence="1 2">DSM 43036</strain>
    </source>
</reference>
<evidence type="ECO:0000313" key="2">
    <source>
        <dbReference type="Proteomes" id="UP000618986"/>
    </source>
</evidence>
<sequence>MYFDSDAVVKLARQEVCSADLVSWLDKHDDGPLVPSALVEVEVLRSAAPISSASYRSP</sequence>
<evidence type="ECO:0000313" key="1">
    <source>
        <dbReference type="EMBL" id="MBB5111003.1"/>
    </source>
</evidence>
<evidence type="ECO:0008006" key="3">
    <source>
        <dbReference type="Google" id="ProtNLM"/>
    </source>
</evidence>
<dbReference type="Proteomes" id="UP000618986">
    <property type="component" value="Unassembled WGS sequence"/>
</dbReference>
<dbReference type="EMBL" id="JACHJC010000001">
    <property type="protein sequence ID" value="MBB5111003.1"/>
    <property type="molecule type" value="Genomic_DNA"/>
</dbReference>
<accession>A0ABR6M6K7</accession>
<organism evidence="1 2">
    <name type="scientific">Micromonospora echinospora</name>
    <name type="common">Micromonospora purpurea</name>
    <dbReference type="NCBI Taxonomy" id="1877"/>
    <lineage>
        <taxon>Bacteria</taxon>
        <taxon>Bacillati</taxon>
        <taxon>Actinomycetota</taxon>
        <taxon>Actinomycetes</taxon>
        <taxon>Micromonosporales</taxon>
        <taxon>Micromonosporaceae</taxon>
        <taxon>Micromonospora</taxon>
    </lineage>
</organism>
<proteinExistence type="predicted"/>
<name>A0ABR6M6K7_MICEC</name>